<dbReference type="EMBL" id="JAQQWK010000009">
    <property type="protein sequence ID" value="KAK8035658.1"/>
    <property type="molecule type" value="Genomic_DNA"/>
</dbReference>
<protein>
    <submittedName>
        <fullName evidence="2">Uncharacterized protein</fullName>
    </submittedName>
</protein>
<reference evidence="2 3" key="1">
    <citation type="submission" date="2023-01" db="EMBL/GenBank/DDBJ databases">
        <title>Analysis of 21 Apiospora genomes using comparative genomics revels a genus with tremendous synthesis potential of carbohydrate active enzymes and secondary metabolites.</title>
        <authorList>
            <person name="Sorensen T."/>
        </authorList>
    </citation>
    <scope>NUCLEOTIDE SEQUENCE [LARGE SCALE GENOMIC DNA]</scope>
    <source>
        <strain evidence="2 3">CBS 33761</strain>
    </source>
</reference>
<evidence type="ECO:0000313" key="3">
    <source>
        <dbReference type="Proteomes" id="UP001444661"/>
    </source>
</evidence>
<gene>
    <name evidence="2" type="ORF">PG993_010653</name>
</gene>
<dbReference type="Proteomes" id="UP001444661">
    <property type="component" value="Unassembled WGS sequence"/>
</dbReference>
<accession>A0ABR1SQ90</accession>
<comment type="caution">
    <text evidence="2">The sequence shown here is derived from an EMBL/GenBank/DDBJ whole genome shotgun (WGS) entry which is preliminary data.</text>
</comment>
<name>A0ABR1SQ90_9PEZI</name>
<evidence type="ECO:0000313" key="2">
    <source>
        <dbReference type="EMBL" id="KAK8035658.1"/>
    </source>
</evidence>
<feature type="region of interest" description="Disordered" evidence="1">
    <location>
        <begin position="138"/>
        <end position="172"/>
    </location>
</feature>
<feature type="compositionally biased region" description="Basic residues" evidence="1">
    <location>
        <begin position="1"/>
        <end position="22"/>
    </location>
</feature>
<keyword evidence="3" id="KW-1185">Reference proteome</keyword>
<feature type="region of interest" description="Disordered" evidence="1">
    <location>
        <begin position="1"/>
        <end position="31"/>
    </location>
</feature>
<sequence>MARAKSSRSRRRGDRQNHRRNNRRIESRVQHLDNATPQGAVVFSQQPQPVQYPGLGPHGQPYGGYFYVQPAWGFAYTPLAIPMNSFQAFVPLSARLPSPQPLPATTLSNPYARSDPLFAEWDLNRDFIHGIGERVIRQNQADATADTDASSVKLEKDDTTSNVKVEDNDDEA</sequence>
<evidence type="ECO:0000256" key="1">
    <source>
        <dbReference type="SAM" id="MobiDB-lite"/>
    </source>
</evidence>
<organism evidence="2 3">
    <name type="scientific">Apiospora rasikravindrae</name>
    <dbReference type="NCBI Taxonomy" id="990691"/>
    <lineage>
        <taxon>Eukaryota</taxon>
        <taxon>Fungi</taxon>
        <taxon>Dikarya</taxon>
        <taxon>Ascomycota</taxon>
        <taxon>Pezizomycotina</taxon>
        <taxon>Sordariomycetes</taxon>
        <taxon>Xylariomycetidae</taxon>
        <taxon>Amphisphaeriales</taxon>
        <taxon>Apiosporaceae</taxon>
        <taxon>Apiospora</taxon>
    </lineage>
</organism>
<proteinExistence type="predicted"/>